<dbReference type="EMBL" id="JABEBT010000026">
    <property type="protein sequence ID" value="KAF7636821.1"/>
    <property type="molecule type" value="Genomic_DNA"/>
</dbReference>
<dbReference type="AlphaFoldDB" id="A0A8S9ZV05"/>
<sequence>MYLTKQSLIITNYFILFSIFKILNGQTTNSLNNLDLTSNSPTNNNETNSIDNSSTNKCPNGWITRTDKDGNVYVHIFILIKKKSCIRITKCKKRAQSKLVFSALVIKAKFILIETARNLCNKEGGEMLSVHSDEEEKFVAKLASPLLLQCQTNNLICKQRVEHTNNLTTILDYMFRSLYIGLNRVALNPDYDSTVVQTWSDGTIVDYASVPTPGVPKTIVSPWGPGSPSGASDASNQQGFPENCVCIYGANSNGESVWNDISCFQKLGGVICKQLCNESDDTQNDGNNCGIKGWEQANEREYKSLPIPSPGNYWQAIATCLSIKSKVASIHSDLQQTIIAKVSQNIQTNCSWIGLHRNADIGGPINNYWDDGSLADYGIIVQPNSGSPPWSSDSPKSPSGNNGCTSIIGPKGLWLDQNCLSNCGAVICEKECNPSNIPLIDTSTDVLSFLEANLID</sequence>
<dbReference type="SMART" id="SM00034">
    <property type="entry name" value="CLECT"/>
    <property type="match status" value="2"/>
</dbReference>
<dbReference type="InterPro" id="IPR016187">
    <property type="entry name" value="CTDL_fold"/>
</dbReference>
<dbReference type="Pfam" id="PF00059">
    <property type="entry name" value="Lectin_C"/>
    <property type="match status" value="1"/>
</dbReference>
<accession>A0A8S9ZV05</accession>
<feature type="domain" description="C-type lectin" evidence="3">
    <location>
        <begin position="312"/>
        <end position="419"/>
    </location>
</feature>
<feature type="compositionally biased region" description="Low complexity" evidence="2">
    <location>
        <begin position="35"/>
        <end position="49"/>
    </location>
</feature>
<evidence type="ECO:0000256" key="1">
    <source>
        <dbReference type="ARBA" id="ARBA00023157"/>
    </source>
</evidence>
<dbReference type="InterPro" id="IPR050801">
    <property type="entry name" value="Ca-Dep_Lectins_ImmuneDev"/>
</dbReference>
<comment type="caution">
    <text evidence="4">The sequence shown here is derived from an EMBL/GenBank/DDBJ whole genome shotgun (WGS) entry which is preliminary data.</text>
</comment>
<dbReference type="InterPro" id="IPR018378">
    <property type="entry name" value="C-type_lectin_CS"/>
</dbReference>
<evidence type="ECO:0000313" key="4">
    <source>
        <dbReference type="EMBL" id="KAF7636821.1"/>
    </source>
</evidence>
<evidence type="ECO:0000259" key="3">
    <source>
        <dbReference type="PROSITE" id="PS50041"/>
    </source>
</evidence>
<dbReference type="PANTHER" id="PTHR22801">
    <property type="entry name" value="LITHOSTATHINE"/>
    <property type="match status" value="1"/>
</dbReference>
<feature type="region of interest" description="Disordered" evidence="2">
    <location>
        <begin position="35"/>
        <end position="54"/>
    </location>
</feature>
<dbReference type="Gene3D" id="3.10.100.10">
    <property type="entry name" value="Mannose-Binding Protein A, subunit A"/>
    <property type="match status" value="2"/>
</dbReference>
<dbReference type="CDD" id="cd00037">
    <property type="entry name" value="CLECT"/>
    <property type="match status" value="2"/>
</dbReference>
<reference evidence="4" key="1">
    <citation type="journal article" date="2020" name="Ecol. Evol.">
        <title>Genome structure and content of the rice root-knot nematode (Meloidogyne graminicola).</title>
        <authorList>
            <person name="Phan N.T."/>
            <person name="Danchin E.G.J."/>
            <person name="Klopp C."/>
            <person name="Perfus-Barbeoch L."/>
            <person name="Kozlowski D.K."/>
            <person name="Koutsovoulos G.D."/>
            <person name="Lopez-Roques C."/>
            <person name="Bouchez O."/>
            <person name="Zahm M."/>
            <person name="Besnard G."/>
            <person name="Bellafiore S."/>
        </authorList>
    </citation>
    <scope>NUCLEOTIDE SEQUENCE</scope>
    <source>
        <strain evidence="4">VN-18</strain>
    </source>
</reference>
<proteinExistence type="predicted"/>
<dbReference type="Proteomes" id="UP000605970">
    <property type="component" value="Unassembled WGS sequence"/>
</dbReference>
<dbReference type="PANTHER" id="PTHR22801:SF63">
    <property type="entry name" value="C-TYPE LECTIN DOMAIN-CONTAINING PROTEIN"/>
    <property type="match status" value="1"/>
</dbReference>
<feature type="domain" description="C-type lectin" evidence="3">
    <location>
        <begin position="116"/>
        <end position="263"/>
    </location>
</feature>
<dbReference type="PROSITE" id="PS50041">
    <property type="entry name" value="C_TYPE_LECTIN_2"/>
    <property type="match status" value="2"/>
</dbReference>
<dbReference type="PROSITE" id="PS00615">
    <property type="entry name" value="C_TYPE_LECTIN_1"/>
    <property type="match status" value="2"/>
</dbReference>
<gene>
    <name evidence="4" type="ORF">Mgra_00003766</name>
</gene>
<evidence type="ECO:0000313" key="5">
    <source>
        <dbReference type="Proteomes" id="UP000605970"/>
    </source>
</evidence>
<dbReference type="OrthoDB" id="5826661at2759"/>
<organism evidence="4 5">
    <name type="scientific">Meloidogyne graminicola</name>
    <dbReference type="NCBI Taxonomy" id="189291"/>
    <lineage>
        <taxon>Eukaryota</taxon>
        <taxon>Metazoa</taxon>
        <taxon>Ecdysozoa</taxon>
        <taxon>Nematoda</taxon>
        <taxon>Chromadorea</taxon>
        <taxon>Rhabditida</taxon>
        <taxon>Tylenchina</taxon>
        <taxon>Tylenchomorpha</taxon>
        <taxon>Tylenchoidea</taxon>
        <taxon>Meloidogynidae</taxon>
        <taxon>Meloidogyninae</taxon>
        <taxon>Meloidogyne</taxon>
    </lineage>
</organism>
<name>A0A8S9ZV05_9BILA</name>
<dbReference type="InterPro" id="IPR001304">
    <property type="entry name" value="C-type_lectin-like"/>
</dbReference>
<keyword evidence="5" id="KW-1185">Reference proteome</keyword>
<dbReference type="InterPro" id="IPR016186">
    <property type="entry name" value="C-type_lectin-like/link_sf"/>
</dbReference>
<dbReference type="SUPFAM" id="SSF56436">
    <property type="entry name" value="C-type lectin-like"/>
    <property type="match status" value="2"/>
</dbReference>
<keyword evidence="1" id="KW-1015">Disulfide bond</keyword>
<protein>
    <recommendedName>
        <fullName evidence="3">C-type lectin domain-containing protein</fullName>
    </recommendedName>
</protein>
<evidence type="ECO:0000256" key="2">
    <source>
        <dbReference type="SAM" id="MobiDB-lite"/>
    </source>
</evidence>